<evidence type="ECO:0000256" key="2">
    <source>
        <dbReference type="ARBA" id="ARBA00022840"/>
    </source>
</evidence>
<dbReference type="InterPro" id="IPR016032">
    <property type="entry name" value="Sig_transdc_resp-reg_C-effctor"/>
</dbReference>
<protein>
    <submittedName>
        <fullName evidence="5">AAA ATPase-like protein</fullName>
    </submittedName>
</protein>
<dbReference type="Pfam" id="PF00196">
    <property type="entry name" value="GerE"/>
    <property type="match status" value="1"/>
</dbReference>
<dbReference type="PANTHER" id="PTHR16305:SF35">
    <property type="entry name" value="TRANSCRIPTIONAL ACTIVATOR DOMAIN"/>
    <property type="match status" value="1"/>
</dbReference>
<feature type="domain" description="HTH luxR-type" evidence="4">
    <location>
        <begin position="905"/>
        <end position="968"/>
    </location>
</feature>
<dbReference type="PANTHER" id="PTHR16305">
    <property type="entry name" value="TESTICULAR SOLUBLE ADENYLYL CYCLASE"/>
    <property type="match status" value="1"/>
</dbReference>
<evidence type="ECO:0000313" key="6">
    <source>
        <dbReference type="Proteomes" id="UP000268727"/>
    </source>
</evidence>
<dbReference type="GO" id="GO:0005737">
    <property type="term" value="C:cytoplasm"/>
    <property type="evidence" value="ECO:0007669"/>
    <property type="project" value="TreeGrafter"/>
</dbReference>
<dbReference type="PRINTS" id="PR00038">
    <property type="entry name" value="HTHLUXR"/>
</dbReference>
<dbReference type="AlphaFoldDB" id="A0A3N1H6G4"/>
<name>A0A3N1H6G4_9PSEU</name>
<dbReference type="Proteomes" id="UP000268727">
    <property type="component" value="Unassembled WGS sequence"/>
</dbReference>
<dbReference type="GO" id="GO:0006355">
    <property type="term" value="P:regulation of DNA-templated transcription"/>
    <property type="evidence" value="ECO:0007669"/>
    <property type="project" value="InterPro"/>
</dbReference>
<proteinExistence type="predicted"/>
<comment type="caution">
    <text evidence="5">The sequence shown here is derived from an EMBL/GenBank/DDBJ whole genome shotgun (WGS) entry which is preliminary data.</text>
</comment>
<accession>A0A3N1H6G4</accession>
<dbReference type="InterPro" id="IPR027417">
    <property type="entry name" value="P-loop_NTPase"/>
</dbReference>
<dbReference type="Pfam" id="PF13191">
    <property type="entry name" value="AAA_16"/>
    <property type="match status" value="1"/>
</dbReference>
<gene>
    <name evidence="5" type="ORF">EDD40_3475</name>
</gene>
<evidence type="ECO:0000313" key="5">
    <source>
        <dbReference type="EMBL" id="ROP38135.1"/>
    </source>
</evidence>
<dbReference type="InterPro" id="IPR036388">
    <property type="entry name" value="WH-like_DNA-bd_sf"/>
</dbReference>
<dbReference type="RefSeq" id="WP_281277793.1">
    <property type="nucleotide sequence ID" value="NZ_RJKM01000001.1"/>
</dbReference>
<dbReference type="Gene3D" id="1.10.10.10">
    <property type="entry name" value="Winged helix-like DNA-binding domain superfamily/Winged helix DNA-binding domain"/>
    <property type="match status" value="1"/>
</dbReference>
<keyword evidence="1" id="KW-0547">Nucleotide-binding</keyword>
<dbReference type="SUPFAM" id="SSF46894">
    <property type="entry name" value="C-terminal effector domain of the bipartite response regulators"/>
    <property type="match status" value="1"/>
</dbReference>
<dbReference type="GO" id="GO:0004016">
    <property type="term" value="F:adenylate cyclase activity"/>
    <property type="evidence" value="ECO:0007669"/>
    <property type="project" value="TreeGrafter"/>
</dbReference>
<organism evidence="5 6">
    <name type="scientific">Saccharothrix texasensis</name>
    <dbReference type="NCBI Taxonomy" id="103734"/>
    <lineage>
        <taxon>Bacteria</taxon>
        <taxon>Bacillati</taxon>
        <taxon>Actinomycetota</taxon>
        <taxon>Actinomycetes</taxon>
        <taxon>Pseudonocardiales</taxon>
        <taxon>Pseudonocardiaceae</taxon>
        <taxon>Saccharothrix</taxon>
    </lineage>
</organism>
<dbReference type="GO" id="GO:0003677">
    <property type="term" value="F:DNA binding"/>
    <property type="evidence" value="ECO:0007669"/>
    <property type="project" value="InterPro"/>
</dbReference>
<evidence type="ECO:0000259" key="4">
    <source>
        <dbReference type="PROSITE" id="PS50043"/>
    </source>
</evidence>
<reference evidence="5 6" key="1">
    <citation type="submission" date="2018-11" db="EMBL/GenBank/DDBJ databases">
        <title>Sequencing the genomes of 1000 actinobacteria strains.</title>
        <authorList>
            <person name="Klenk H.-P."/>
        </authorList>
    </citation>
    <scope>NUCLEOTIDE SEQUENCE [LARGE SCALE GENOMIC DNA]</scope>
    <source>
        <strain evidence="5 6">DSM 44231</strain>
    </source>
</reference>
<dbReference type="GO" id="GO:0005524">
    <property type="term" value="F:ATP binding"/>
    <property type="evidence" value="ECO:0007669"/>
    <property type="project" value="UniProtKB-KW"/>
</dbReference>
<keyword evidence="2" id="KW-0067">ATP-binding</keyword>
<dbReference type="InterPro" id="IPR041664">
    <property type="entry name" value="AAA_16"/>
</dbReference>
<sequence length="968" mass="102018">MLHGRSAELAAVDTLLSAARAGQSGVLVLRGEAGIGKSALLAHAATRATSPTPELSYPFGTMKSGDPLSGTPAQPPPAPAGTDHLPAAGNQALADGNRASADGNRALADGNRALADGNRAPAGGHRSAADAGFLVLRGTAVESESVVPFAGLNLLLGPVVHRLDALPPNQATALRAALGLAAPEGGDHHLVGLAVLTLLADLADRNPVLCLVDDAHWLDQGSAQALVFAARRLQAEGIAMVFAARDLHAPPFPAPGLPELRLTGLTPEHAAALLEEHAADLPRYVRDQIAEEARGNPLALLELPAAQREGHLPAAHAYRVAALPTHSRIQQTFADRIGTLPERTRTLLLVAAADDTGDPTVVFEAAGLLGASVDDLEAAEQRQLLRSDDGRLTFRHPLIRAAAYQSAPLKHRLTVHRALADVLPDAHRSAWHLAAATTAPDEDVARALARTAEDARDRGGYVAVAAAYQRAAELTPDPVERGHRLASAAGAAGAAGQFDRAVVLADQAWHLVGNPVDGARVARIQARLASEQGRSAEAAAQLARAVRCAEHTDRELAGELLFHAANNAWAGRDLDLLKDIAARAGDLPGADDTRRVATAALGLDGADVPGGMAALRELLDSPYVGGPGNAVTAWWNLVLGDDRAAYAWAFDLERQSRAQGALGVLPRALAYLARGRLHLGRHRDARATAEEGLRIAADIGQEFSVGFLSAVLAELAAVEGDAARCEELVATLVGDAPQSVRAACASALLDLGLGRHEAVLDRLADVAAGAHRLYSVTSLPDLVEASARLGKPDANAVRWFDEWASGTGQPWARAVSARCRALLTDDERWYAKAVDLHRVDDSRPFERARTELLYGEWLRRARRKADARTHLRSASEVFERLGATPWAARARAELRATGESRAVPGPDPLSALTPQELQVVRLAAEGLSNRDIGAQLFLSPRTVGYHLYKAYPKLGVASRVELGKLALT</sequence>
<dbReference type="CDD" id="cd06170">
    <property type="entry name" value="LuxR_C_like"/>
    <property type="match status" value="1"/>
</dbReference>
<keyword evidence="6" id="KW-1185">Reference proteome</keyword>
<dbReference type="InterPro" id="IPR000792">
    <property type="entry name" value="Tscrpt_reg_LuxR_C"/>
</dbReference>
<dbReference type="PROSITE" id="PS50043">
    <property type="entry name" value="HTH_LUXR_2"/>
    <property type="match status" value="1"/>
</dbReference>
<dbReference type="SMART" id="SM00421">
    <property type="entry name" value="HTH_LUXR"/>
    <property type="match status" value="1"/>
</dbReference>
<feature type="region of interest" description="Disordered" evidence="3">
    <location>
        <begin position="46"/>
        <end position="104"/>
    </location>
</feature>
<dbReference type="EMBL" id="RJKM01000001">
    <property type="protein sequence ID" value="ROP38135.1"/>
    <property type="molecule type" value="Genomic_DNA"/>
</dbReference>
<dbReference type="SUPFAM" id="SSF52540">
    <property type="entry name" value="P-loop containing nucleoside triphosphate hydrolases"/>
    <property type="match status" value="1"/>
</dbReference>
<evidence type="ECO:0000256" key="3">
    <source>
        <dbReference type="SAM" id="MobiDB-lite"/>
    </source>
</evidence>
<evidence type="ECO:0000256" key="1">
    <source>
        <dbReference type="ARBA" id="ARBA00022741"/>
    </source>
</evidence>